<evidence type="ECO:0000313" key="2">
    <source>
        <dbReference type="EMBL" id="KAF3834605.1"/>
    </source>
</evidence>
<dbReference type="Proteomes" id="UP000518266">
    <property type="component" value="Unassembled WGS sequence"/>
</dbReference>
<feature type="compositionally biased region" description="Basic and acidic residues" evidence="1">
    <location>
        <begin position="24"/>
        <end position="40"/>
    </location>
</feature>
<name>A0A7J5XC61_DISMA</name>
<evidence type="ECO:0000313" key="3">
    <source>
        <dbReference type="Proteomes" id="UP000518266"/>
    </source>
</evidence>
<gene>
    <name evidence="2" type="ORF">F7725_027163</name>
</gene>
<keyword evidence="3" id="KW-1185">Reference proteome</keyword>
<dbReference type="SUPFAM" id="SSF48726">
    <property type="entry name" value="Immunoglobulin"/>
    <property type="match status" value="1"/>
</dbReference>
<dbReference type="EMBL" id="JAAKFY010000025">
    <property type="protein sequence ID" value="KAF3834605.1"/>
    <property type="molecule type" value="Genomic_DNA"/>
</dbReference>
<accession>A0A7J5XC61</accession>
<reference evidence="2 3" key="1">
    <citation type="submission" date="2020-03" db="EMBL/GenBank/DDBJ databases">
        <title>Dissostichus mawsoni Genome sequencing and assembly.</title>
        <authorList>
            <person name="Park H."/>
        </authorList>
    </citation>
    <scope>NUCLEOTIDE SEQUENCE [LARGE SCALE GENOMIC DNA]</scope>
    <source>
        <strain evidence="2">DM0001</strain>
        <tissue evidence="2">Muscle</tissue>
    </source>
</reference>
<sequence length="116" mass="13056">MSHNTDRVVVVAGRPAPRSLSEIQSERLLRDLRPRQDGPRRSPAVPSPLRGGKGEEPQHPAPLLWLQGGSVLQSTRGTERSEYHFNPQEQDRGRSLICRATLDLKDLPTEDQTRED</sequence>
<comment type="caution">
    <text evidence="2">The sequence shown here is derived from an EMBL/GenBank/DDBJ whole genome shotgun (WGS) entry which is preliminary data.</text>
</comment>
<organism evidence="2 3">
    <name type="scientific">Dissostichus mawsoni</name>
    <name type="common">Antarctic cod</name>
    <dbReference type="NCBI Taxonomy" id="36200"/>
    <lineage>
        <taxon>Eukaryota</taxon>
        <taxon>Metazoa</taxon>
        <taxon>Chordata</taxon>
        <taxon>Craniata</taxon>
        <taxon>Vertebrata</taxon>
        <taxon>Euteleostomi</taxon>
        <taxon>Actinopterygii</taxon>
        <taxon>Neopterygii</taxon>
        <taxon>Teleostei</taxon>
        <taxon>Neoteleostei</taxon>
        <taxon>Acanthomorphata</taxon>
        <taxon>Eupercaria</taxon>
        <taxon>Perciformes</taxon>
        <taxon>Notothenioidei</taxon>
        <taxon>Nototheniidae</taxon>
        <taxon>Dissostichus</taxon>
    </lineage>
</organism>
<proteinExistence type="predicted"/>
<protein>
    <recommendedName>
        <fullName evidence="4">Ig-like domain-containing protein</fullName>
    </recommendedName>
</protein>
<feature type="region of interest" description="Disordered" evidence="1">
    <location>
        <begin position="21"/>
        <end position="94"/>
    </location>
</feature>
<evidence type="ECO:0008006" key="4">
    <source>
        <dbReference type="Google" id="ProtNLM"/>
    </source>
</evidence>
<evidence type="ECO:0000256" key="1">
    <source>
        <dbReference type="SAM" id="MobiDB-lite"/>
    </source>
</evidence>
<dbReference type="InterPro" id="IPR013783">
    <property type="entry name" value="Ig-like_fold"/>
</dbReference>
<dbReference type="InterPro" id="IPR036179">
    <property type="entry name" value="Ig-like_dom_sf"/>
</dbReference>
<feature type="compositionally biased region" description="Basic and acidic residues" evidence="1">
    <location>
        <begin position="77"/>
        <end position="94"/>
    </location>
</feature>
<dbReference type="Gene3D" id="2.60.40.10">
    <property type="entry name" value="Immunoglobulins"/>
    <property type="match status" value="1"/>
</dbReference>
<dbReference type="AlphaFoldDB" id="A0A7J5XC61"/>
<dbReference type="OrthoDB" id="10045578at2759"/>